<keyword evidence="2" id="KW-1185">Reference proteome</keyword>
<reference evidence="1" key="1">
    <citation type="submission" date="2022-02" db="EMBL/GenBank/DDBJ databases">
        <title>Plant Genome Project.</title>
        <authorList>
            <person name="Zhang R.-G."/>
        </authorList>
    </citation>
    <scope>NUCLEOTIDE SEQUENCE</scope>
    <source>
        <strain evidence="1">AT1</strain>
    </source>
</reference>
<dbReference type="EMBL" id="CM046398">
    <property type="protein sequence ID" value="KAI8530016.1"/>
    <property type="molecule type" value="Genomic_DNA"/>
</dbReference>
<organism evidence="1 2">
    <name type="scientific">Rhododendron molle</name>
    <name type="common">Chinese azalea</name>
    <name type="synonym">Azalea mollis</name>
    <dbReference type="NCBI Taxonomy" id="49168"/>
    <lineage>
        <taxon>Eukaryota</taxon>
        <taxon>Viridiplantae</taxon>
        <taxon>Streptophyta</taxon>
        <taxon>Embryophyta</taxon>
        <taxon>Tracheophyta</taxon>
        <taxon>Spermatophyta</taxon>
        <taxon>Magnoliopsida</taxon>
        <taxon>eudicotyledons</taxon>
        <taxon>Gunneridae</taxon>
        <taxon>Pentapetalae</taxon>
        <taxon>asterids</taxon>
        <taxon>Ericales</taxon>
        <taxon>Ericaceae</taxon>
        <taxon>Ericoideae</taxon>
        <taxon>Rhodoreae</taxon>
        <taxon>Rhododendron</taxon>
    </lineage>
</organism>
<proteinExistence type="predicted"/>
<name>A0ACC0LP23_RHOML</name>
<accession>A0ACC0LP23</accession>
<sequence>MQIFIESTNYDLWKIVANGPIIPTKKSGEETIPKLESEWTKVDMSNVEKNFRAMNLLFCAITPNEYDCVSACETAKEIWDKLKMAHEGDSQVKESKIENAHWSKIQDDSSDESEDDKIDLITKLLKKLLKNRASRKGKGFARKDGGKIESSNKDPIICYECKKPGHIKSECPYAKKYSKKDKRKAMMATWDNSDDSSSDEEDEQQEVANLCFMTTEETEIDLDSSYSFDELLVAYKELKVDFEKVVSKNKALKKMAKELSKEVSDLVEERFGRRK</sequence>
<dbReference type="Proteomes" id="UP001062846">
    <property type="component" value="Chromosome 11"/>
</dbReference>
<protein>
    <submittedName>
        <fullName evidence="1">Uncharacterized protein</fullName>
    </submittedName>
</protein>
<comment type="caution">
    <text evidence="1">The sequence shown here is derived from an EMBL/GenBank/DDBJ whole genome shotgun (WGS) entry which is preliminary data.</text>
</comment>
<evidence type="ECO:0000313" key="1">
    <source>
        <dbReference type="EMBL" id="KAI8530016.1"/>
    </source>
</evidence>
<evidence type="ECO:0000313" key="2">
    <source>
        <dbReference type="Proteomes" id="UP001062846"/>
    </source>
</evidence>
<gene>
    <name evidence="1" type="ORF">RHMOL_Rhmol11G0021200</name>
</gene>